<accession>A0ABM3SUV5</accession>
<reference evidence="3" key="1">
    <citation type="submission" date="2025-08" db="UniProtKB">
        <authorList>
            <consortium name="RefSeq"/>
        </authorList>
    </citation>
    <scope>IDENTIFICATION</scope>
</reference>
<feature type="compositionally biased region" description="Basic and acidic residues" evidence="1">
    <location>
        <begin position="479"/>
        <end position="513"/>
    </location>
</feature>
<protein>
    <submittedName>
        <fullName evidence="3">Uncharacterized protein CXorf49 homolog</fullName>
    </submittedName>
</protein>
<organism evidence="2 3">
    <name type="scientific">Balaenoptera acutorostrata</name>
    <name type="common">Common minke whale</name>
    <name type="synonym">Balaena rostrata</name>
    <dbReference type="NCBI Taxonomy" id="9767"/>
    <lineage>
        <taxon>Eukaryota</taxon>
        <taxon>Metazoa</taxon>
        <taxon>Chordata</taxon>
        <taxon>Craniata</taxon>
        <taxon>Vertebrata</taxon>
        <taxon>Euteleostomi</taxon>
        <taxon>Mammalia</taxon>
        <taxon>Eutheria</taxon>
        <taxon>Laurasiatheria</taxon>
        <taxon>Artiodactyla</taxon>
        <taxon>Whippomorpha</taxon>
        <taxon>Cetacea</taxon>
        <taxon>Mysticeti</taxon>
        <taxon>Balaenopteridae</taxon>
        <taxon>Balaenoptera</taxon>
    </lineage>
</organism>
<evidence type="ECO:0000313" key="2">
    <source>
        <dbReference type="Proteomes" id="UP001652580"/>
    </source>
</evidence>
<dbReference type="Proteomes" id="UP001652580">
    <property type="component" value="Chromosome X"/>
</dbReference>
<dbReference type="RefSeq" id="XP_057393631.1">
    <property type="nucleotide sequence ID" value="XM_057537648.1"/>
</dbReference>
<proteinExistence type="predicted"/>
<dbReference type="InterPro" id="IPR027822">
    <property type="entry name" value="DUF4641"/>
</dbReference>
<feature type="region of interest" description="Disordered" evidence="1">
    <location>
        <begin position="372"/>
        <end position="463"/>
    </location>
</feature>
<feature type="compositionally biased region" description="Pro residues" evidence="1">
    <location>
        <begin position="133"/>
        <end position="142"/>
    </location>
</feature>
<feature type="compositionally biased region" description="Basic and acidic residues" evidence="1">
    <location>
        <begin position="77"/>
        <end position="87"/>
    </location>
</feature>
<feature type="compositionally biased region" description="Basic and acidic residues" evidence="1">
    <location>
        <begin position="330"/>
        <end position="343"/>
    </location>
</feature>
<name>A0ABM3SUV5_BALAC</name>
<feature type="compositionally biased region" description="Basic and acidic residues" evidence="1">
    <location>
        <begin position="570"/>
        <end position="583"/>
    </location>
</feature>
<evidence type="ECO:0000256" key="1">
    <source>
        <dbReference type="SAM" id="MobiDB-lite"/>
    </source>
</evidence>
<feature type="compositionally biased region" description="Low complexity" evidence="1">
    <location>
        <begin position="258"/>
        <end position="268"/>
    </location>
</feature>
<feature type="compositionally biased region" description="Low complexity" evidence="1">
    <location>
        <begin position="401"/>
        <end position="410"/>
    </location>
</feature>
<dbReference type="GeneID" id="130706259"/>
<gene>
    <name evidence="3" type="primary">LOC130706259</name>
</gene>
<dbReference type="PANTHER" id="PTHR31866:SF1">
    <property type="entry name" value="GENE 4779-RELATED"/>
    <property type="match status" value="1"/>
</dbReference>
<sequence>MARVTVTVAVTAVEAGGAQRAAAATSGVARARLKRNDARLSARLLRPRRGLLIGPGPANQRAPCGCRCPLSAARLDRRDRDRDRDSGHQPSPQFRRRQVSDMSSPDKVSVWGTLFSPEGGERAGVSPTGPAVPRGPDPGPEPGEPRSGEGGGGFPDPEGFQSEREMLEAGGPVLWGREGRPGCPADDTRDLMELAEESAAAILQQLAARDVLDVRRHPSPESCAAFEVSAVWAGLEAGPGGRGAPAQSCGEAPPAPAGPLHLGGPEAGRAWGNPKRGPKRRLKVAADRQRLPEKGLAWLLSDPESSDEFSETELMTLSNYPRGGGQVEPSRPKDPGDTPRHSIFQDRENFLHVPGSSLSLAPRGLTSVVETQGVGEQGISSPKKMQSVLWGKGGSRPSYPGAAAAAAAGGLPRVTPRKKGVQEKKSLGESSKLALGRTFPSGGERISATPLEPATVPPISGISLLGRPKRYTLVLSGTEHSKHTGDGKKSVARRARESEAVAGEDKDPNRDPAAKGQLPAYRPGTSFPRMHRGKASSGDLNTRGPQDPGNSEPLALNQGEVMPRVPVPSGDRKPLDHPPRPERQQQTLGTPGCPLSLVLQREIDDLKEKLAAMQYLADKFQTL</sequence>
<feature type="region of interest" description="Disordered" evidence="1">
    <location>
        <begin position="317"/>
        <end position="343"/>
    </location>
</feature>
<dbReference type="Pfam" id="PF15483">
    <property type="entry name" value="DUF4641"/>
    <property type="match status" value="1"/>
</dbReference>
<dbReference type="PANTHER" id="PTHR31866">
    <property type="entry name" value="GENE 4779-RELATED"/>
    <property type="match status" value="1"/>
</dbReference>
<feature type="region of interest" description="Disordered" evidence="1">
    <location>
        <begin position="238"/>
        <end position="287"/>
    </location>
</feature>
<feature type="region of interest" description="Disordered" evidence="1">
    <location>
        <begin position="77"/>
        <end position="188"/>
    </location>
</feature>
<feature type="region of interest" description="Disordered" evidence="1">
    <location>
        <begin position="475"/>
        <end position="593"/>
    </location>
</feature>
<evidence type="ECO:0000313" key="3">
    <source>
        <dbReference type="RefSeq" id="XP_057393631.1"/>
    </source>
</evidence>
<keyword evidence="2" id="KW-1185">Reference proteome</keyword>